<proteinExistence type="predicted"/>
<name>A0A0F9TC69_9ZZZZ</name>
<protein>
    <submittedName>
        <fullName evidence="1">Uncharacterized protein</fullName>
    </submittedName>
</protein>
<dbReference type="AlphaFoldDB" id="A0A0F9TC69"/>
<gene>
    <name evidence="1" type="ORF">LCGC14_0746840</name>
</gene>
<reference evidence="1" key="1">
    <citation type="journal article" date="2015" name="Nature">
        <title>Complex archaea that bridge the gap between prokaryotes and eukaryotes.</title>
        <authorList>
            <person name="Spang A."/>
            <person name="Saw J.H."/>
            <person name="Jorgensen S.L."/>
            <person name="Zaremba-Niedzwiedzka K."/>
            <person name="Martijn J."/>
            <person name="Lind A.E."/>
            <person name="van Eijk R."/>
            <person name="Schleper C."/>
            <person name="Guy L."/>
            <person name="Ettema T.J."/>
        </authorList>
    </citation>
    <scope>NUCLEOTIDE SEQUENCE</scope>
</reference>
<organism evidence="1">
    <name type="scientific">marine sediment metagenome</name>
    <dbReference type="NCBI Taxonomy" id="412755"/>
    <lineage>
        <taxon>unclassified sequences</taxon>
        <taxon>metagenomes</taxon>
        <taxon>ecological metagenomes</taxon>
    </lineage>
</organism>
<dbReference type="EMBL" id="LAZR01001783">
    <property type="protein sequence ID" value="KKN39088.1"/>
    <property type="molecule type" value="Genomic_DNA"/>
</dbReference>
<accession>A0A0F9TC69</accession>
<sequence length="404" mass="43294">MVLRAIQSTVLTGTTNLAIAAGATVTIKDAVTGLNISLWEDIAGATPESNPFTADSNGQFLVYANPARVQITVTSGGNTRIWEDVDLHGDPLGLRNKVINGGFPVWKRGTSFSASGYFADRHFLNKSGTLTCTRESTTPPVGSEFYAKFLSGAASSFGNFEHTFESTDVEDMKGKRMTLSFKIRRNSAFSSGIRATVRRNGTANTRSGGSWTVMATEDTANGDMVSGVPPTTWTQVRLTVDIPNDATANGVQIIIQQLVVTGNAEYWEIAQIEFKEGGSDSSFETRPLWLEESLCDWFYAIIQTGVASRYVGPAGVHVTTIALAVIPAPPMRGTATVTRSAAADFEWFFRNAATQSVNASLAHNRDLKSIQWTDTGVAGLTVGDGGQLRSKTGSAQIILDAELT</sequence>
<evidence type="ECO:0000313" key="1">
    <source>
        <dbReference type="EMBL" id="KKN39088.1"/>
    </source>
</evidence>
<comment type="caution">
    <text evidence="1">The sequence shown here is derived from an EMBL/GenBank/DDBJ whole genome shotgun (WGS) entry which is preliminary data.</text>
</comment>